<evidence type="ECO:0000313" key="14">
    <source>
        <dbReference type="EMBL" id="QOY34219.1"/>
    </source>
</evidence>
<accession>A0A7S7R9U4</accession>
<dbReference type="EMBL" id="CP063356">
    <property type="protein sequence ID" value="QOY34219.1"/>
    <property type="molecule type" value="Genomic_DNA"/>
</dbReference>
<dbReference type="InterPro" id="IPR027417">
    <property type="entry name" value="P-loop_NTPase"/>
</dbReference>
<evidence type="ECO:0000313" key="15">
    <source>
        <dbReference type="Proteomes" id="UP000180175"/>
    </source>
</evidence>
<evidence type="ECO:0000256" key="3">
    <source>
        <dbReference type="ARBA" id="ARBA00022801"/>
    </source>
</evidence>
<dbReference type="InterPro" id="IPR000212">
    <property type="entry name" value="DNA_helicase_UvrD/REP"/>
</dbReference>
<proteinExistence type="inferred from homology"/>
<dbReference type="PROSITE" id="PS51198">
    <property type="entry name" value="UVRD_HELICASE_ATP_BIND"/>
    <property type="match status" value="1"/>
</dbReference>
<dbReference type="GO" id="GO:0043138">
    <property type="term" value="F:3'-5' DNA helicase activity"/>
    <property type="evidence" value="ECO:0007669"/>
    <property type="project" value="UniProtKB-EC"/>
</dbReference>
<dbReference type="RefSeq" id="WP_182081081.1">
    <property type="nucleotide sequence ID" value="NZ_CP063356.2"/>
</dbReference>
<dbReference type="GO" id="GO:0005829">
    <property type="term" value="C:cytosol"/>
    <property type="evidence" value="ECO:0007669"/>
    <property type="project" value="TreeGrafter"/>
</dbReference>
<comment type="catalytic activity">
    <reaction evidence="10">
        <text>ATP + H2O = ADP + phosphate + H(+)</text>
        <dbReference type="Rhea" id="RHEA:13065"/>
        <dbReference type="ChEBI" id="CHEBI:15377"/>
        <dbReference type="ChEBI" id="CHEBI:15378"/>
        <dbReference type="ChEBI" id="CHEBI:30616"/>
        <dbReference type="ChEBI" id="CHEBI:43474"/>
        <dbReference type="ChEBI" id="CHEBI:456216"/>
        <dbReference type="EC" id="5.6.2.4"/>
    </reaction>
</comment>
<dbReference type="Gene3D" id="1.10.486.10">
    <property type="entry name" value="PCRA, domain 4"/>
    <property type="match status" value="1"/>
</dbReference>
<feature type="binding site" evidence="11">
    <location>
        <begin position="156"/>
        <end position="163"/>
    </location>
    <ligand>
        <name>ATP</name>
        <dbReference type="ChEBI" id="CHEBI:30616"/>
    </ligand>
</feature>
<dbReference type="AlphaFoldDB" id="A0A7S7R9U4"/>
<dbReference type="PANTHER" id="PTHR11070:SF2">
    <property type="entry name" value="ATP-DEPENDENT DNA HELICASE SRS2"/>
    <property type="match status" value="1"/>
</dbReference>
<dbReference type="InterPro" id="IPR014017">
    <property type="entry name" value="DNA_helicase_UvrD-like_C"/>
</dbReference>
<dbReference type="CDD" id="cd17932">
    <property type="entry name" value="DEXQc_UvrD"/>
    <property type="match status" value="1"/>
</dbReference>
<dbReference type="GO" id="GO:0000725">
    <property type="term" value="P:recombinational repair"/>
    <property type="evidence" value="ECO:0007669"/>
    <property type="project" value="TreeGrafter"/>
</dbReference>
<evidence type="ECO:0000256" key="1">
    <source>
        <dbReference type="ARBA" id="ARBA00009922"/>
    </source>
</evidence>
<evidence type="ECO:0000256" key="4">
    <source>
        <dbReference type="ARBA" id="ARBA00022806"/>
    </source>
</evidence>
<evidence type="ECO:0000256" key="5">
    <source>
        <dbReference type="ARBA" id="ARBA00022840"/>
    </source>
</evidence>
<dbReference type="KEGG" id="aia:AWH56_015955"/>
<protein>
    <recommendedName>
        <fullName evidence="9">DNA 3'-5' helicase</fullName>
        <ecNumber evidence="9">5.6.2.4</ecNumber>
    </recommendedName>
</protein>
<dbReference type="InterPro" id="IPR013986">
    <property type="entry name" value="DExx_box_DNA_helicase_dom_sf"/>
</dbReference>
<dbReference type="Gene3D" id="1.10.10.160">
    <property type="match status" value="1"/>
</dbReference>
<evidence type="ECO:0000256" key="9">
    <source>
        <dbReference type="ARBA" id="ARBA00034808"/>
    </source>
</evidence>
<evidence type="ECO:0000256" key="11">
    <source>
        <dbReference type="PROSITE-ProRule" id="PRU00560"/>
    </source>
</evidence>
<dbReference type="GO" id="GO:0003677">
    <property type="term" value="F:DNA binding"/>
    <property type="evidence" value="ECO:0007669"/>
    <property type="project" value="UniProtKB-KW"/>
</dbReference>
<keyword evidence="6" id="KW-0238">DNA-binding</keyword>
<keyword evidence="5 11" id="KW-0067">ATP-binding</keyword>
<reference evidence="14 15" key="2">
    <citation type="journal article" date="2019" name="Int. J. Syst. Evol. Microbiol.">
        <title>Anaerobacillus isosaccharinicus sp. nov., an alkaliphilic bacterium which degrades isosaccharinic acid.</title>
        <authorList>
            <person name="Bassil N.M."/>
            <person name="Lloyd J.R."/>
        </authorList>
    </citation>
    <scope>NUCLEOTIDE SEQUENCE [LARGE SCALE GENOMIC DNA]</scope>
    <source>
        <strain evidence="14 15">NB2006</strain>
    </source>
</reference>
<organism evidence="14 15">
    <name type="scientific">Anaerobacillus isosaccharinicus</name>
    <dbReference type="NCBI Taxonomy" id="1532552"/>
    <lineage>
        <taxon>Bacteria</taxon>
        <taxon>Bacillati</taxon>
        <taxon>Bacillota</taxon>
        <taxon>Bacilli</taxon>
        <taxon>Bacillales</taxon>
        <taxon>Bacillaceae</taxon>
        <taxon>Anaerobacillus</taxon>
    </lineage>
</organism>
<reference evidence="14 15" key="1">
    <citation type="journal article" date="2017" name="Genome Announc.">
        <title>Draft Genome Sequences of Four Alkaliphilic Bacteria Belonging to the Anaerobacillus Genus.</title>
        <authorList>
            <person name="Bassil N.M."/>
            <person name="Lloyd J.R."/>
        </authorList>
    </citation>
    <scope>NUCLEOTIDE SEQUENCE [LARGE SCALE GENOMIC DNA]</scope>
    <source>
        <strain evidence="14 15">NB2006</strain>
    </source>
</reference>
<dbReference type="SUPFAM" id="SSF52540">
    <property type="entry name" value="P-loop containing nucleoside triphosphate hydrolases"/>
    <property type="match status" value="1"/>
</dbReference>
<comment type="similarity">
    <text evidence="1">Belongs to the helicase family. UvrD subfamily.</text>
</comment>
<name>A0A7S7R9U4_9BACI</name>
<dbReference type="Pfam" id="PF13361">
    <property type="entry name" value="UvrD_C"/>
    <property type="match status" value="1"/>
</dbReference>
<sequence>MHIALYKENIINLKKIERAQLQKLFLASKRDDLTCPCCRQTVKLKISIYDPPMFIHPSQTFNCHETIAALEKTPEVEEPKTVGSFTLPTKREISGGVATLQKTVAPLDSWQDPYPVKSIPPFIQPPNSGSKNSNYQLDDSQWNAVSTTEGPLLVLAGAGSGKTRVLTTRTAYMLTEKKIAANRLLLVTFTAKAAKEMKNRMSQIKGISTSDLNALVVGTFHSIFFKMLIHHQASNWQPDKLMKWDWQREQIIKGASKDLGIDEKEFAFDQALSQISYWKNHLLMPSQIKAETEWEEKVKFLYERYEQTKNQTLQFDFDDMLLGCYQLLKENRGLLEKYQERFSYILVDEFQDINKVQYKIISMLAEQSKNLCVVGDDDQSIYSFRGSDPSYILNFQEDFPSAKVVTLNCNYRSNHAIVSSGRNVISQNKKRKDKSIFSVRESEKSPIHFFPFDEEEEATMIVTDIHEKIINGAKPSDFVILFRTNSSSRAIFERLVESSLPFHIEQDSESFYLRRTVRKALAYLKLAYHPDDQEAIKELLGAIFIKQSSLRDLKALSILNDCSLLEALTKLSDIQPFQQKKLKKMIPLFQQLRKFSPREALEWIEKEMGLNDYVKKHGNEGNVIDKGSDDLRDLKVAASSHDRITDFLQHVDHMIEKAKEYKGQKDTENSIQLMTVHRAKGLEFKTVYILSVVEGGFPHDYSLESLREGDTAPLEEERRLMYVAITRAMDGLYLSIPQKRRGKKVNPSRFIREMNTIRC</sequence>
<dbReference type="Pfam" id="PF00580">
    <property type="entry name" value="UvrD-helicase"/>
    <property type="match status" value="1"/>
</dbReference>
<keyword evidence="2 11" id="KW-0547">Nucleotide-binding</keyword>
<keyword evidence="4 11" id="KW-0347">Helicase</keyword>
<dbReference type="Proteomes" id="UP000180175">
    <property type="component" value="Chromosome"/>
</dbReference>
<dbReference type="GO" id="GO:0005524">
    <property type="term" value="F:ATP binding"/>
    <property type="evidence" value="ECO:0007669"/>
    <property type="project" value="UniProtKB-UniRule"/>
</dbReference>
<dbReference type="PANTHER" id="PTHR11070">
    <property type="entry name" value="UVRD / RECB / PCRA DNA HELICASE FAMILY MEMBER"/>
    <property type="match status" value="1"/>
</dbReference>
<evidence type="ECO:0000256" key="8">
    <source>
        <dbReference type="ARBA" id="ARBA00034617"/>
    </source>
</evidence>
<keyword evidence="3 11" id="KW-0378">Hydrolase</keyword>
<evidence type="ECO:0000256" key="7">
    <source>
        <dbReference type="ARBA" id="ARBA00023235"/>
    </source>
</evidence>
<comment type="catalytic activity">
    <reaction evidence="8">
        <text>Couples ATP hydrolysis with the unwinding of duplex DNA by translocating in the 3'-5' direction.</text>
        <dbReference type="EC" id="5.6.2.4"/>
    </reaction>
</comment>
<dbReference type="EC" id="5.6.2.4" evidence="9"/>
<gene>
    <name evidence="14" type="ORF">AWH56_015955</name>
</gene>
<keyword evidence="15" id="KW-1185">Reference proteome</keyword>
<dbReference type="InterPro" id="IPR014016">
    <property type="entry name" value="UvrD-like_ATP-bd"/>
</dbReference>
<dbReference type="GO" id="GO:0033202">
    <property type="term" value="C:DNA helicase complex"/>
    <property type="evidence" value="ECO:0007669"/>
    <property type="project" value="TreeGrafter"/>
</dbReference>
<evidence type="ECO:0000256" key="10">
    <source>
        <dbReference type="ARBA" id="ARBA00048988"/>
    </source>
</evidence>
<dbReference type="Gene3D" id="3.40.50.300">
    <property type="entry name" value="P-loop containing nucleotide triphosphate hydrolases"/>
    <property type="match status" value="2"/>
</dbReference>
<dbReference type="PROSITE" id="PS51217">
    <property type="entry name" value="UVRD_HELICASE_CTER"/>
    <property type="match status" value="1"/>
</dbReference>
<feature type="domain" description="UvrD-like helicase C-terminal" evidence="13">
    <location>
        <begin position="415"/>
        <end position="681"/>
    </location>
</feature>
<dbReference type="CDD" id="cd18807">
    <property type="entry name" value="SF1_C_UvrD"/>
    <property type="match status" value="1"/>
</dbReference>
<dbReference type="GO" id="GO:0016787">
    <property type="term" value="F:hydrolase activity"/>
    <property type="evidence" value="ECO:0007669"/>
    <property type="project" value="UniProtKB-UniRule"/>
</dbReference>
<keyword evidence="7" id="KW-0413">Isomerase</keyword>
<evidence type="ECO:0000259" key="13">
    <source>
        <dbReference type="PROSITE" id="PS51217"/>
    </source>
</evidence>
<evidence type="ECO:0000259" key="12">
    <source>
        <dbReference type="PROSITE" id="PS51198"/>
    </source>
</evidence>
<evidence type="ECO:0000256" key="2">
    <source>
        <dbReference type="ARBA" id="ARBA00022741"/>
    </source>
</evidence>
<feature type="domain" description="UvrD-like helicase ATP-binding" evidence="12">
    <location>
        <begin position="135"/>
        <end position="414"/>
    </location>
</feature>
<evidence type="ECO:0000256" key="6">
    <source>
        <dbReference type="ARBA" id="ARBA00023125"/>
    </source>
</evidence>